<dbReference type="SMART" id="SM00448">
    <property type="entry name" value="REC"/>
    <property type="match status" value="2"/>
</dbReference>
<dbReference type="Proteomes" id="UP000534783">
    <property type="component" value="Unassembled WGS sequence"/>
</dbReference>
<dbReference type="SMART" id="SM00387">
    <property type="entry name" value="HATPase_c"/>
    <property type="match status" value="1"/>
</dbReference>
<dbReference type="SMART" id="SM00091">
    <property type="entry name" value="PAS"/>
    <property type="match status" value="1"/>
</dbReference>
<protein>
    <recommendedName>
        <fullName evidence="2">histidine kinase</fullName>
        <ecNumber evidence="2">2.7.13.3</ecNumber>
    </recommendedName>
</protein>
<accession>A0A7X6IDW2</accession>
<feature type="region of interest" description="Disordered" evidence="8">
    <location>
        <begin position="1"/>
        <end position="23"/>
    </location>
</feature>
<evidence type="ECO:0000256" key="8">
    <source>
        <dbReference type="SAM" id="MobiDB-lite"/>
    </source>
</evidence>
<keyword evidence="14" id="KW-1185">Reference proteome</keyword>
<dbReference type="SMART" id="SM00388">
    <property type="entry name" value="HisKA"/>
    <property type="match status" value="1"/>
</dbReference>
<name>A0A7X6IDW2_9BACT</name>
<dbReference type="NCBIfam" id="TIGR00229">
    <property type="entry name" value="sensory_box"/>
    <property type="match status" value="1"/>
</dbReference>
<dbReference type="InterPro" id="IPR000700">
    <property type="entry name" value="PAS-assoc_C"/>
</dbReference>
<evidence type="ECO:0000256" key="3">
    <source>
        <dbReference type="ARBA" id="ARBA00022553"/>
    </source>
</evidence>
<dbReference type="InterPro" id="IPR036890">
    <property type="entry name" value="HATPase_C_sf"/>
</dbReference>
<dbReference type="CDD" id="cd00082">
    <property type="entry name" value="HisKA"/>
    <property type="match status" value="1"/>
</dbReference>
<feature type="domain" description="PAC" evidence="12">
    <location>
        <begin position="255"/>
        <end position="307"/>
    </location>
</feature>
<evidence type="ECO:0000256" key="4">
    <source>
        <dbReference type="ARBA" id="ARBA00022679"/>
    </source>
</evidence>
<dbReference type="SUPFAM" id="SSF55785">
    <property type="entry name" value="PYP-like sensor domain (PAS domain)"/>
    <property type="match status" value="1"/>
</dbReference>
<feature type="domain" description="Response regulatory" evidence="10">
    <location>
        <begin position="581"/>
        <end position="699"/>
    </location>
</feature>
<dbReference type="Gene3D" id="3.30.450.20">
    <property type="entry name" value="PAS domain"/>
    <property type="match status" value="1"/>
</dbReference>
<dbReference type="EC" id="2.7.13.3" evidence="2"/>
<dbReference type="InterPro" id="IPR000014">
    <property type="entry name" value="PAS"/>
</dbReference>
<dbReference type="AlphaFoldDB" id="A0A7X6IDW2"/>
<proteinExistence type="predicted"/>
<gene>
    <name evidence="13" type="ORF">MNODULE_23865</name>
</gene>
<dbReference type="GO" id="GO:0000155">
    <property type="term" value="F:phosphorelay sensor kinase activity"/>
    <property type="evidence" value="ECO:0007669"/>
    <property type="project" value="InterPro"/>
</dbReference>
<feature type="coiled-coil region" evidence="7">
    <location>
        <begin position="157"/>
        <end position="184"/>
    </location>
</feature>
<keyword evidence="4" id="KW-0808">Transferase</keyword>
<evidence type="ECO:0000256" key="1">
    <source>
        <dbReference type="ARBA" id="ARBA00000085"/>
    </source>
</evidence>
<dbReference type="InterPro" id="IPR011006">
    <property type="entry name" value="CheY-like_superfamily"/>
</dbReference>
<dbReference type="CDD" id="cd00130">
    <property type="entry name" value="PAS"/>
    <property type="match status" value="1"/>
</dbReference>
<dbReference type="InterPro" id="IPR001610">
    <property type="entry name" value="PAC"/>
</dbReference>
<evidence type="ECO:0000256" key="6">
    <source>
        <dbReference type="PROSITE-ProRule" id="PRU00169"/>
    </source>
</evidence>
<dbReference type="PANTHER" id="PTHR43547">
    <property type="entry name" value="TWO-COMPONENT HISTIDINE KINASE"/>
    <property type="match status" value="1"/>
</dbReference>
<keyword evidence="7" id="KW-0175">Coiled coil</keyword>
<feature type="coiled-coil region" evidence="7">
    <location>
        <begin position="291"/>
        <end position="325"/>
    </location>
</feature>
<dbReference type="SMART" id="SM00086">
    <property type="entry name" value="PAC"/>
    <property type="match status" value="1"/>
</dbReference>
<dbReference type="EMBL" id="VTOW01000012">
    <property type="protein sequence ID" value="NKE73791.1"/>
    <property type="molecule type" value="Genomic_DNA"/>
</dbReference>
<dbReference type="Gene3D" id="3.40.50.2300">
    <property type="match status" value="2"/>
</dbReference>
<comment type="caution">
    <text evidence="6">Lacks conserved residue(s) required for the propagation of feature annotation.</text>
</comment>
<dbReference type="FunFam" id="3.30.565.10:FF:000006">
    <property type="entry name" value="Sensor histidine kinase WalK"/>
    <property type="match status" value="1"/>
</dbReference>
<evidence type="ECO:0000313" key="13">
    <source>
        <dbReference type="EMBL" id="NKE73791.1"/>
    </source>
</evidence>
<dbReference type="InterPro" id="IPR003594">
    <property type="entry name" value="HATPase_dom"/>
</dbReference>
<evidence type="ECO:0000259" key="12">
    <source>
        <dbReference type="PROSITE" id="PS50113"/>
    </source>
</evidence>
<feature type="domain" description="PAS" evidence="11">
    <location>
        <begin position="174"/>
        <end position="240"/>
    </location>
</feature>
<dbReference type="InterPro" id="IPR035965">
    <property type="entry name" value="PAS-like_dom_sf"/>
</dbReference>
<organism evidence="13 14">
    <name type="scientific">Candidatus Manganitrophus noduliformans</name>
    <dbReference type="NCBI Taxonomy" id="2606439"/>
    <lineage>
        <taxon>Bacteria</taxon>
        <taxon>Pseudomonadati</taxon>
        <taxon>Nitrospirota</taxon>
        <taxon>Nitrospiria</taxon>
        <taxon>Candidatus Troglogloeales</taxon>
        <taxon>Candidatus Manganitrophaceae</taxon>
        <taxon>Candidatus Manganitrophus</taxon>
    </lineage>
</organism>
<sequence length="707" mass="80156">MTDNLRGGDKDSGAESWKPGHGIWQEPGFKEESGMDISLRVLIVGDSREDVESLLVELCRGGYEVTCDRVDTAEGMTNALSETEWDVVIAAYNLPNFSAPAALDLLQKSGFELPFITLSDGVDEDLAVKTMKAGAKDYILKENLRRLVPVVERELRESQVRRERKKMEKELQQSEYRFLQLAENITEVFWMSSTDESGMLYISPAYEKIWGRNYKSLYEQPTTWLDAIHPDDRDRIERAVMTHQLLWIQHGVGSYDEEFRIIRPDGSVRWIRDRAFPIKDESGRICRITGIAEDITECKQAEREREALLAREQKARLEAQEANRLKDEFLAIISDELRIPLNANYGWAQLLGMGGLDPERQQIVLEALEQNARAREHLIRALLDVSHMISGKLRLDLRPLSLVPIIKAAVETVRQTAEAKRIEMKMMLDPSINPVMIDPERLQQVLGNLLSNAIKFTPDKGRIEIFLEQVDPYIQIRVKDYGMGIPSDFLPYMFNRFRRAEGSTKRSQKGLGLGLAIVKHLVELHGGSVLAESPGEGKGATVTVRLPIRDVQRKEDDSEPGRSPAKQEESFGSLPALYNWNLLLVDDEVDVRTLLKIALEGYGIHVTAAASAQEALEILERKRLDLLISDIRMPMDGYVLLEKVREWERQRGISKIPVIALTAFAREDEHERALSAGFQAYLPKQAKPDELITVIAKVINQFTETAS</sequence>
<dbReference type="InterPro" id="IPR036097">
    <property type="entry name" value="HisK_dim/P_sf"/>
</dbReference>
<dbReference type="InterPro" id="IPR013655">
    <property type="entry name" value="PAS_fold_3"/>
</dbReference>
<dbReference type="SUPFAM" id="SSF52172">
    <property type="entry name" value="CheY-like"/>
    <property type="match status" value="2"/>
</dbReference>
<dbReference type="InterPro" id="IPR003661">
    <property type="entry name" value="HisK_dim/P_dom"/>
</dbReference>
<dbReference type="PROSITE" id="PS50112">
    <property type="entry name" value="PAS"/>
    <property type="match status" value="1"/>
</dbReference>
<keyword evidence="3 6" id="KW-0597">Phosphoprotein</keyword>
<evidence type="ECO:0000256" key="5">
    <source>
        <dbReference type="ARBA" id="ARBA00022777"/>
    </source>
</evidence>
<evidence type="ECO:0000259" key="9">
    <source>
        <dbReference type="PROSITE" id="PS50109"/>
    </source>
</evidence>
<dbReference type="SUPFAM" id="SSF55874">
    <property type="entry name" value="ATPase domain of HSP90 chaperone/DNA topoisomerase II/histidine kinase"/>
    <property type="match status" value="1"/>
</dbReference>
<feature type="domain" description="Response regulatory" evidence="10">
    <location>
        <begin position="40"/>
        <end position="156"/>
    </location>
</feature>
<comment type="catalytic activity">
    <reaction evidence="1">
        <text>ATP + protein L-histidine = ADP + protein N-phospho-L-histidine.</text>
        <dbReference type="EC" id="2.7.13.3"/>
    </reaction>
</comment>
<feature type="domain" description="Histidine kinase" evidence="9">
    <location>
        <begin position="332"/>
        <end position="550"/>
    </location>
</feature>
<evidence type="ECO:0000256" key="2">
    <source>
        <dbReference type="ARBA" id="ARBA00012438"/>
    </source>
</evidence>
<dbReference type="InterPro" id="IPR005467">
    <property type="entry name" value="His_kinase_dom"/>
</dbReference>
<reference evidence="13 14" key="1">
    <citation type="journal article" date="2020" name="Nature">
        <title>Bacterial chemolithoautotrophy via manganese oxidation.</title>
        <authorList>
            <person name="Yu H."/>
            <person name="Leadbetter J.R."/>
        </authorList>
    </citation>
    <scope>NUCLEOTIDE SEQUENCE [LARGE SCALE GENOMIC DNA]</scope>
    <source>
        <strain evidence="13 14">Mn-1</strain>
    </source>
</reference>
<comment type="caution">
    <text evidence="13">The sequence shown here is derived from an EMBL/GenBank/DDBJ whole genome shotgun (WGS) entry which is preliminary data.</text>
</comment>
<evidence type="ECO:0000256" key="7">
    <source>
        <dbReference type="SAM" id="Coils"/>
    </source>
</evidence>
<dbReference type="InterPro" id="IPR004358">
    <property type="entry name" value="Sig_transdc_His_kin-like_C"/>
</dbReference>
<dbReference type="Pfam" id="PF02518">
    <property type="entry name" value="HATPase_c"/>
    <property type="match status" value="1"/>
</dbReference>
<dbReference type="Gene3D" id="1.10.287.130">
    <property type="match status" value="1"/>
</dbReference>
<dbReference type="CDD" id="cd00156">
    <property type="entry name" value="REC"/>
    <property type="match status" value="1"/>
</dbReference>
<evidence type="ECO:0000313" key="14">
    <source>
        <dbReference type="Proteomes" id="UP000534783"/>
    </source>
</evidence>
<dbReference type="PROSITE" id="PS50109">
    <property type="entry name" value="HIS_KIN"/>
    <property type="match status" value="1"/>
</dbReference>
<dbReference type="PROSITE" id="PS50110">
    <property type="entry name" value="RESPONSE_REGULATORY"/>
    <property type="match status" value="2"/>
</dbReference>
<dbReference type="PROSITE" id="PS50113">
    <property type="entry name" value="PAC"/>
    <property type="match status" value="1"/>
</dbReference>
<dbReference type="PANTHER" id="PTHR43547:SF2">
    <property type="entry name" value="HYBRID SIGNAL TRANSDUCTION HISTIDINE KINASE C"/>
    <property type="match status" value="1"/>
</dbReference>
<feature type="modified residue" description="4-aspartylphosphate" evidence="6">
    <location>
        <position position="630"/>
    </location>
</feature>
<dbReference type="PRINTS" id="PR00344">
    <property type="entry name" value="BCTRLSENSOR"/>
</dbReference>
<dbReference type="Pfam" id="PF08447">
    <property type="entry name" value="PAS_3"/>
    <property type="match status" value="1"/>
</dbReference>
<feature type="compositionally biased region" description="Basic and acidic residues" evidence="8">
    <location>
        <begin position="1"/>
        <end position="13"/>
    </location>
</feature>
<evidence type="ECO:0000259" key="10">
    <source>
        <dbReference type="PROSITE" id="PS50110"/>
    </source>
</evidence>
<dbReference type="InterPro" id="IPR001789">
    <property type="entry name" value="Sig_transdc_resp-reg_receiver"/>
</dbReference>
<keyword evidence="5" id="KW-0418">Kinase</keyword>
<dbReference type="Pfam" id="PF00512">
    <property type="entry name" value="HisKA"/>
    <property type="match status" value="1"/>
</dbReference>
<dbReference type="SUPFAM" id="SSF47384">
    <property type="entry name" value="Homodimeric domain of signal transducing histidine kinase"/>
    <property type="match status" value="1"/>
</dbReference>
<dbReference type="Pfam" id="PF00072">
    <property type="entry name" value="Response_reg"/>
    <property type="match status" value="2"/>
</dbReference>
<dbReference type="CDD" id="cd00075">
    <property type="entry name" value="HATPase"/>
    <property type="match status" value="1"/>
</dbReference>
<evidence type="ECO:0000259" key="11">
    <source>
        <dbReference type="PROSITE" id="PS50112"/>
    </source>
</evidence>
<dbReference type="Gene3D" id="3.30.565.10">
    <property type="entry name" value="Histidine kinase-like ATPase, C-terminal domain"/>
    <property type="match status" value="1"/>
</dbReference>